<gene>
    <name evidence="3" type="ORF">K8V81_03365</name>
</gene>
<feature type="signal peptide" evidence="2">
    <location>
        <begin position="1"/>
        <end position="24"/>
    </location>
</feature>
<dbReference type="AlphaFoldDB" id="A0A921SWP7"/>
<evidence type="ECO:0000256" key="2">
    <source>
        <dbReference type="SAM" id="SignalP"/>
    </source>
</evidence>
<sequence length="243" mass="25443">MSRTIIARGAALAAATMLALTACGGTDETTETPDAPAAGVEEQEDDAAAEDADTEEADGADEDAEADEADDSAAEDGSEDDAAEKDAEGGDAAAGEGAVVEIGTEFTDEETGDVITIVSAVRHNPTEFYMATDNPDGEMIYLEVTVTPGDIYGGVISQSDFLLDDDGEEVNYAASADDEMIEAGFEYFDGPSRRDGEATGYIPIYVETTGDTLQGAYVRPEMKILGEDETVPEFRGEFEIPAA</sequence>
<reference evidence="3" key="2">
    <citation type="submission" date="2021-09" db="EMBL/GenBank/DDBJ databases">
        <authorList>
            <person name="Gilroy R."/>
        </authorList>
    </citation>
    <scope>NUCLEOTIDE SEQUENCE</scope>
    <source>
        <strain evidence="3">ChiGjej5B5-22894</strain>
    </source>
</reference>
<proteinExistence type="predicted"/>
<keyword evidence="2" id="KW-0732">Signal</keyword>
<comment type="caution">
    <text evidence="3">The sequence shown here is derived from an EMBL/GenBank/DDBJ whole genome shotgun (WGS) entry which is preliminary data.</text>
</comment>
<feature type="chain" id="PRO_5038116784" description="DUF4352 domain-containing protein" evidence="2">
    <location>
        <begin position="25"/>
        <end position="243"/>
    </location>
</feature>
<feature type="region of interest" description="Disordered" evidence="1">
    <location>
        <begin position="25"/>
        <end position="97"/>
    </location>
</feature>
<dbReference type="EMBL" id="DYUE01000090">
    <property type="protein sequence ID" value="HJG90744.1"/>
    <property type="molecule type" value="Genomic_DNA"/>
</dbReference>
<evidence type="ECO:0008006" key="5">
    <source>
        <dbReference type="Google" id="ProtNLM"/>
    </source>
</evidence>
<organism evidence="3 4">
    <name type="scientific">Brachybacterium massiliense</name>
    <dbReference type="NCBI Taxonomy" id="1755098"/>
    <lineage>
        <taxon>Bacteria</taxon>
        <taxon>Bacillati</taxon>
        <taxon>Actinomycetota</taxon>
        <taxon>Actinomycetes</taxon>
        <taxon>Micrococcales</taxon>
        <taxon>Dermabacteraceae</taxon>
        <taxon>Brachybacterium</taxon>
    </lineage>
</organism>
<reference evidence="3" key="1">
    <citation type="journal article" date="2021" name="PeerJ">
        <title>Extensive microbial diversity within the chicken gut microbiome revealed by metagenomics and culture.</title>
        <authorList>
            <person name="Gilroy R."/>
            <person name="Ravi A."/>
            <person name="Getino M."/>
            <person name="Pursley I."/>
            <person name="Horton D.L."/>
            <person name="Alikhan N.F."/>
            <person name="Baker D."/>
            <person name="Gharbi K."/>
            <person name="Hall N."/>
            <person name="Watson M."/>
            <person name="Adriaenssens E.M."/>
            <person name="Foster-Nyarko E."/>
            <person name="Jarju S."/>
            <person name="Secka A."/>
            <person name="Antonio M."/>
            <person name="Oren A."/>
            <person name="Chaudhuri R.R."/>
            <person name="La Ragione R."/>
            <person name="Hildebrand F."/>
            <person name="Pallen M.J."/>
        </authorList>
    </citation>
    <scope>NUCLEOTIDE SEQUENCE</scope>
    <source>
        <strain evidence="3">ChiGjej5B5-22894</strain>
    </source>
</reference>
<dbReference type="Proteomes" id="UP000742460">
    <property type="component" value="Unassembled WGS sequence"/>
</dbReference>
<accession>A0A921SWP7</accession>
<feature type="compositionally biased region" description="Acidic residues" evidence="1">
    <location>
        <begin position="41"/>
        <end position="83"/>
    </location>
</feature>
<dbReference type="PROSITE" id="PS51257">
    <property type="entry name" value="PROKAR_LIPOPROTEIN"/>
    <property type="match status" value="1"/>
</dbReference>
<name>A0A921SWP7_9MICO</name>
<evidence type="ECO:0000313" key="3">
    <source>
        <dbReference type="EMBL" id="HJG90744.1"/>
    </source>
</evidence>
<evidence type="ECO:0000313" key="4">
    <source>
        <dbReference type="Proteomes" id="UP000742460"/>
    </source>
</evidence>
<protein>
    <recommendedName>
        <fullName evidence="5">DUF4352 domain-containing protein</fullName>
    </recommendedName>
</protein>
<evidence type="ECO:0000256" key="1">
    <source>
        <dbReference type="SAM" id="MobiDB-lite"/>
    </source>
</evidence>